<comment type="caution">
    <text evidence="2">The sequence shown here is derived from an EMBL/GenBank/DDBJ whole genome shotgun (WGS) entry which is preliminary data.</text>
</comment>
<gene>
    <name evidence="2" type="ORF">EVA_21106</name>
</gene>
<feature type="compositionally biased region" description="Pro residues" evidence="1">
    <location>
        <begin position="11"/>
        <end position="28"/>
    </location>
</feature>
<sequence length="41" mass="4564">MESPPRVKPPESCPLPVSPVPRWEPIPPCHATEPPTYFPSL</sequence>
<dbReference type="AlphaFoldDB" id="J9BTA3"/>
<protein>
    <submittedName>
        <fullName evidence="2">Uncharacterized protein</fullName>
    </submittedName>
</protein>
<reference evidence="2" key="1">
    <citation type="journal article" date="2012" name="PLoS ONE">
        <title>Gene sets for utilization of primary and secondary nutrition supplies in the distal gut of endangered iberian lynx.</title>
        <authorList>
            <person name="Alcaide M."/>
            <person name="Messina E."/>
            <person name="Richter M."/>
            <person name="Bargiela R."/>
            <person name="Peplies J."/>
            <person name="Huws S.A."/>
            <person name="Newbold C.J."/>
            <person name="Golyshin P.N."/>
            <person name="Simon M.A."/>
            <person name="Lopez G."/>
            <person name="Yakimov M.M."/>
            <person name="Ferrer M."/>
        </authorList>
    </citation>
    <scope>NUCLEOTIDE SEQUENCE</scope>
</reference>
<evidence type="ECO:0000256" key="1">
    <source>
        <dbReference type="SAM" id="MobiDB-lite"/>
    </source>
</evidence>
<accession>J9BTA3</accession>
<proteinExistence type="predicted"/>
<feature type="region of interest" description="Disordered" evidence="1">
    <location>
        <begin position="1"/>
        <end position="41"/>
    </location>
</feature>
<organism evidence="2">
    <name type="scientific">gut metagenome</name>
    <dbReference type="NCBI Taxonomy" id="749906"/>
    <lineage>
        <taxon>unclassified sequences</taxon>
        <taxon>metagenomes</taxon>
        <taxon>organismal metagenomes</taxon>
    </lineage>
</organism>
<evidence type="ECO:0000313" key="2">
    <source>
        <dbReference type="EMBL" id="EJW90790.1"/>
    </source>
</evidence>
<dbReference type="EMBL" id="AMCI01008609">
    <property type="protein sequence ID" value="EJW90790.1"/>
    <property type="molecule type" value="Genomic_DNA"/>
</dbReference>
<name>J9BTA3_9ZZZZ</name>